<dbReference type="SUPFAM" id="SSF88874">
    <property type="entry name" value="Receptor-binding domain of short tail fibre protein gp12"/>
    <property type="match status" value="1"/>
</dbReference>
<organism evidence="2 3">
    <name type="scientific">Pedobacter roseus</name>
    <dbReference type="NCBI Taxonomy" id="336820"/>
    <lineage>
        <taxon>Bacteria</taxon>
        <taxon>Pseudomonadati</taxon>
        <taxon>Bacteroidota</taxon>
        <taxon>Sphingobacteriia</taxon>
        <taxon>Sphingobacteriales</taxon>
        <taxon>Sphingobacteriaceae</taxon>
        <taxon>Pedobacter</taxon>
    </lineage>
</organism>
<gene>
    <name evidence="2" type="ORF">H9L23_06710</name>
</gene>
<keyword evidence="3" id="KW-1185">Reference proteome</keyword>
<dbReference type="KEGG" id="proe:H9L23_06710"/>
<dbReference type="RefSeq" id="WP_187594237.1">
    <property type="nucleotide sequence ID" value="NZ_CP060723.1"/>
</dbReference>
<name>A0A7G9QK99_9SPHI</name>
<dbReference type="InterPro" id="IPR011083">
    <property type="entry name" value="Phage_tail_collar_dom"/>
</dbReference>
<dbReference type="EMBL" id="CP060723">
    <property type="protein sequence ID" value="QNN43774.1"/>
    <property type="molecule type" value="Genomic_DNA"/>
</dbReference>
<feature type="domain" description="Phage tail collar" evidence="1">
    <location>
        <begin position="6"/>
        <end position="61"/>
    </location>
</feature>
<accession>A0A7G9QK99</accession>
<dbReference type="InterPro" id="IPR037053">
    <property type="entry name" value="Phage_tail_collar_dom_sf"/>
</dbReference>
<reference evidence="2 3" key="1">
    <citation type="submission" date="2020-08" db="EMBL/GenBank/DDBJ databases">
        <title>Genome sequence of Pedobacter roseus KACC 11594T.</title>
        <authorList>
            <person name="Hyun D.-W."/>
            <person name="Bae J.-W."/>
        </authorList>
    </citation>
    <scope>NUCLEOTIDE SEQUENCE [LARGE SCALE GENOMIC DNA]</scope>
    <source>
        <strain evidence="2 3">KACC 11594</strain>
    </source>
</reference>
<dbReference type="Pfam" id="PF07484">
    <property type="entry name" value="Collar"/>
    <property type="match status" value="1"/>
</dbReference>
<evidence type="ECO:0000313" key="2">
    <source>
        <dbReference type="EMBL" id="QNN43774.1"/>
    </source>
</evidence>
<dbReference type="Proteomes" id="UP000515806">
    <property type="component" value="Chromosome"/>
</dbReference>
<dbReference type="AlphaFoldDB" id="A0A7G9QK99"/>
<proteinExistence type="predicted"/>
<sequence length="173" mass="18032">MDYYLGDIRIVAMNFAPKGWALCNGQILPVQQNQALFSLLGTFYGGNGTTTFALPNLQGRVSLGVGRNPNSGTTYAQGQMAGTQNVTLLPSQLPAHNHFFAANNAPGTTTAPAGTYFADSVAPDLDFSNAGLNTVMAPGALSATGSSAPLPIQQPYLGLTFIIATTGMYPSRN</sequence>
<evidence type="ECO:0000313" key="3">
    <source>
        <dbReference type="Proteomes" id="UP000515806"/>
    </source>
</evidence>
<evidence type="ECO:0000259" key="1">
    <source>
        <dbReference type="Pfam" id="PF07484"/>
    </source>
</evidence>
<protein>
    <submittedName>
        <fullName evidence="2">Phage tail protein</fullName>
    </submittedName>
</protein>
<dbReference type="Gene3D" id="3.90.1340.10">
    <property type="entry name" value="Phage tail collar domain"/>
    <property type="match status" value="1"/>
</dbReference>